<dbReference type="Pfam" id="PF00816">
    <property type="entry name" value="Histone_HNS"/>
    <property type="match status" value="1"/>
</dbReference>
<evidence type="ECO:0000313" key="7">
    <source>
        <dbReference type="Proteomes" id="UP000504844"/>
    </source>
</evidence>
<reference evidence="6 7" key="1">
    <citation type="submission" date="2020-05" db="EMBL/GenBank/DDBJ databases">
        <title>Complete genome sequence of Deefgea sp. D17.</title>
        <authorList>
            <person name="Bae J.-W."/>
            <person name="Han J.E."/>
        </authorList>
    </citation>
    <scope>NUCLEOTIDE SEQUENCE [LARGE SCALE GENOMIC DNA]</scope>
    <source>
        <strain evidence="6 7">D17</strain>
    </source>
</reference>
<name>A0A6M8SN59_9NEIS</name>
<dbReference type="SMART" id="SM00528">
    <property type="entry name" value="HNS"/>
    <property type="match status" value="1"/>
</dbReference>
<dbReference type="InterPro" id="IPR027444">
    <property type="entry name" value="H-NS_C_dom"/>
</dbReference>
<evidence type="ECO:0000313" key="6">
    <source>
        <dbReference type="EMBL" id="QKJ66595.1"/>
    </source>
</evidence>
<proteinExistence type="inferred from homology"/>
<evidence type="ECO:0000256" key="2">
    <source>
        <dbReference type="ARBA" id="ARBA00010610"/>
    </source>
</evidence>
<dbReference type="PANTHER" id="PTHR38097">
    <property type="match status" value="1"/>
</dbReference>
<dbReference type="GO" id="GO:0001217">
    <property type="term" value="F:DNA-binding transcription repressor activity"/>
    <property type="evidence" value="ECO:0007669"/>
    <property type="project" value="TreeGrafter"/>
</dbReference>
<dbReference type="GO" id="GO:0005829">
    <property type="term" value="C:cytosol"/>
    <property type="evidence" value="ECO:0007669"/>
    <property type="project" value="TreeGrafter"/>
</dbReference>
<dbReference type="Gene3D" id="4.10.430.10">
    <property type="entry name" value="Histone-like protein H-NS, C-terminal domain"/>
    <property type="match status" value="1"/>
</dbReference>
<organism evidence="6 7">
    <name type="scientific">Deefgea piscis</name>
    <dbReference type="NCBI Taxonomy" id="2739061"/>
    <lineage>
        <taxon>Bacteria</taxon>
        <taxon>Pseudomonadati</taxon>
        <taxon>Pseudomonadota</taxon>
        <taxon>Betaproteobacteria</taxon>
        <taxon>Neisseriales</taxon>
        <taxon>Chitinibacteraceae</taxon>
        <taxon>Deefgea</taxon>
    </lineage>
</organism>
<dbReference type="PANTHER" id="PTHR38097:SF2">
    <property type="entry name" value="DNA-BINDING PROTEIN STPA"/>
    <property type="match status" value="1"/>
</dbReference>
<evidence type="ECO:0000259" key="5">
    <source>
        <dbReference type="SMART" id="SM00528"/>
    </source>
</evidence>
<dbReference type="GO" id="GO:0003681">
    <property type="term" value="F:bent DNA binding"/>
    <property type="evidence" value="ECO:0007669"/>
    <property type="project" value="TreeGrafter"/>
</dbReference>
<accession>A0A8G1GYM8</accession>
<accession>A0A6M8SN59</accession>
<feature type="domain" description="DNA-binding protein H-NS-like C-terminal" evidence="5">
    <location>
        <begin position="60"/>
        <end position="105"/>
    </location>
</feature>
<evidence type="ECO:0000256" key="3">
    <source>
        <dbReference type="ARBA" id="ARBA00022490"/>
    </source>
</evidence>
<comment type="similarity">
    <text evidence="2">Belongs to the histone-like protein H-NS family.</text>
</comment>
<gene>
    <name evidence="6" type="ORF">HQN60_07685</name>
</gene>
<dbReference type="GO" id="GO:0032993">
    <property type="term" value="C:protein-DNA complex"/>
    <property type="evidence" value="ECO:0007669"/>
    <property type="project" value="TreeGrafter"/>
</dbReference>
<dbReference type="GO" id="GO:0000976">
    <property type="term" value="F:transcription cis-regulatory region binding"/>
    <property type="evidence" value="ECO:0007669"/>
    <property type="project" value="TreeGrafter"/>
</dbReference>
<dbReference type="SUPFAM" id="SSF81273">
    <property type="entry name" value="H-NS histone-like proteins"/>
    <property type="match status" value="1"/>
</dbReference>
<evidence type="ECO:0000256" key="1">
    <source>
        <dbReference type="ARBA" id="ARBA00004453"/>
    </source>
</evidence>
<dbReference type="GO" id="GO:0009295">
    <property type="term" value="C:nucleoid"/>
    <property type="evidence" value="ECO:0007669"/>
    <property type="project" value="UniProtKB-SubCell"/>
</dbReference>
<sequence length="105" mass="11235">MDLSTLGYQELVELRAQLDGELVRRKEQEKSRILSQLQSAAAASGFTIAELLGEVSGKKGAKKAPAAAAYINPADASQTWSGRGRKPQWVHDAIANGATLDTLKI</sequence>
<dbReference type="InterPro" id="IPR037150">
    <property type="entry name" value="H-NS_C_dom_sf"/>
</dbReference>
<comment type="subcellular location">
    <subcellularLocation>
        <location evidence="1">Cytoplasm</location>
        <location evidence="1">Nucleoid</location>
    </subcellularLocation>
</comment>
<dbReference type="KEGG" id="dee:HQN60_07685"/>
<keyword evidence="7" id="KW-1185">Reference proteome</keyword>
<dbReference type="Proteomes" id="UP000504844">
    <property type="component" value="Chromosome"/>
</dbReference>
<dbReference type="EMBL" id="CP054143">
    <property type="protein sequence ID" value="QKJ66595.1"/>
    <property type="molecule type" value="Genomic_DNA"/>
</dbReference>
<keyword evidence="4" id="KW-0238">DNA-binding</keyword>
<keyword evidence="3" id="KW-0963">Cytoplasm</keyword>
<evidence type="ECO:0000256" key="4">
    <source>
        <dbReference type="ARBA" id="ARBA00023125"/>
    </source>
</evidence>
<dbReference type="AlphaFoldDB" id="A0A6M8SN59"/>
<protein>
    <submittedName>
        <fullName evidence="6">H-NS histone family protein</fullName>
    </submittedName>
</protein>
<dbReference type="GO" id="GO:0003680">
    <property type="term" value="F:minor groove of adenine-thymine-rich DNA binding"/>
    <property type="evidence" value="ECO:0007669"/>
    <property type="project" value="TreeGrafter"/>
</dbReference>
<dbReference type="RefSeq" id="WP_173533099.1">
    <property type="nucleotide sequence ID" value="NZ_CP054143.1"/>
</dbReference>